<evidence type="ECO:0000313" key="5">
    <source>
        <dbReference type="Proteomes" id="UP000830055"/>
    </source>
</evidence>
<dbReference type="InterPro" id="IPR029061">
    <property type="entry name" value="THDP-binding"/>
</dbReference>
<evidence type="ECO:0000256" key="1">
    <source>
        <dbReference type="ARBA" id="ARBA00023002"/>
    </source>
</evidence>
<keyword evidence="5" id="KW-1185">Reference proteome</keyword>
<accession>A0ABM7WDD3</accession>
<feature type="domain" description="Pyruvate flavodoxin/ferredoxin oxidoreductase pyrimidine binding" evidence="3">
    <location>
        <begin position="220"/>
        <end position="383"/>
    </location>
</feature>
<evidence type="ECO:0000259" key="3">
    <source>
        <dbReference type="Pfam" id="PF01855"/>
    </source>
</evidence>
<keyword evidence="1" id="KW-0560">Oxidoreductase</keyword>
<dbReference type="InterPro" id="IPR009014">
    <property type="entry name" value="Transketo_C/PFOR_II"/>
</dbReference>
<dbReference type="InterPro" id="IPR002880">
    <property type="entry name" value="Pyrv_Fd/Flavodoxin_OxRdtase_N"/>
</dbReference>
<organism evidence="4 5">
    <name type="scientific">Desulfofustis limnaeus</name>
    <dbReference type="NCBI Taxonomy" id="2740163"/>
    <lineage>
        <taxon>Bacteria</taxon>
        <taxon>Pseudomonadati</taxon>
        <taxon>Thermodesulfobacteriota</taxon>
        <taxon>Desulfobulbia</taxon>
        <taxon>Desulfobulbales</taxon>
        <taxon>Desulfocapsaceae</taxon>
        <taxon>Desulfofustis</taxon>
    </lineage>
</organism>
<proteinExistence type="predicted"/>
<sequence>MNKIKRTNDFVVRFANVNGSGSASANNLFAKVVYRLGVPVSPKNVFPSNIQGLPTWYEVRVNDHGYIGRRGGADFIVAVNGQTLREDYQMVEPGGYFLYDSTRPLPDSFVRDDITVIDIPLTQLCNDAFSDNRLRQLMKNIIYIGSLAYLLDIGLEPMVDSVQRQFAKKPKLADPNVKAIEIGYHYARDHHPDSCALSIRPSERVGRQILIDGNSAAALGALYAGATVAGWYPITPSTSVIEAFERYASRYRREPETGNKKYAVVQAEDELAAIGIAIGGGWNGARSFTATSGPGISLMAEFLGLAYFAEIPVVLIDVQRSGPSTGMPTRTQQSDLLACAYASHGDTRNVLLLPADPTECFTMTADAFDLADRLQTPVIVMSDLDLGMNDHLCDPLEWQDERRYDRGKVLRGVDLDRLKKWGRYLDIDRDGICYRTLPGAHPEKGAYVTRGTSHNEYAAYTEESAAYERGMKRLLNKWETARCLVPLPERTIRDEQGRIGVIYYGSSTPATCEAIDQLEASGVRLNSMRIKAFPFRKEVFDFIDRHESVFIVEQNRDAQMRILLAGECQVAPGKLVPVINFNGLPITARMITNQIHTTLLACGQACLADRSPSPEKRS</sequence>
<dbReference type="Gene3D" id="3.40.920.10">
    <property type="entry name" value="Pyruvate-ferredoxin oxidoreductase, PFOR, domain III"/>
    <property type="match status" value="1"/>
</dbReference>
<feature type="domain" description="Pyruvate/ketoisovalerate oxidoreductase catalytic" evidence="2">
    <location>
        <begin position="19"/>
        <end position="184"/>
    </location>
</feature>
<dbReference type="SUPFAM" id="SSF52922">
    <property type="entry name" value="TK C-terminal domain-like"/>
    <property type="match status" value="1"/>
</dbReference>
<reference evidence="4 5" key="1">
    <citation type="submission" date="2022-01" db="EMBL/GenBank/DDBJ databases">
        <title>Desulfofustis limnae sp. nov., a novel mesophilic sulfate-reducing bacterium isolated from marsh soil.</title>
        <authorList>
            <person name="Watanabe M."/>
            <person name="Takahashi A."/>
            <person name="Kojima H."/>
            <person name="Fukui M."/>
        </authorList>
    </citation>
    <scope>NUCLEOTIDE SEQUENCE [LARGE SCALE GENOMIC DNA]</scope>
    <source>
        <strain evidence="4 5">PPLL</strain>
    </source>
</reference>
<dbReference type="Gene3D" id="3.40.50.920">
    <property type="match status" value="1"/>
</dbReference>
<evidence type="ECO:0000313" key="4">
    <source>
        <dbReference type="EMBL" id="BDD88995.1"/>
    </source>
</evidence>
<name>A0ABM7WDD3_9BACT</name>
<evidence type="ECO:0000259" key="2">
    <source>
        <dbReference type="Pfam" id="PF01558"/>
    </source>
</evidence>
<gene>
    <name evidence="4" type="ORF">DPPLL_33600</name>
</gene>
<dbReference type="NCBIfam" id="TIGR03710">
    <property type="entry name" value="OAFO_sf"/>
    <property type="match status" value="1"/>
</dbReference>
<dbReference type="PANTHER" id="PTHR32154:SF29">
    <property type="entry name" value="BLR6743 PROTEIN"/>
    <property type="match status" value="1"/>
</dbReference>
<dbReference type="SUPFAM" id="SSF52518">
    <property type="entry name" value="Thiamin diphosphate-binding fold (THDP-binding)"/>
    <property type="match status" value="1"/>
</dbReference>
<dbReference type="InterPro" id="IPR022367">
    <property type="entry name" value="2-oxoacid/accept_OxRdtase_asu"/>
</dbReference>
<dbReference type="Proteomes" id="UP000830055">
    <property type="component" value="Chromosome"/>
</dbReference>
<dbReference type="InterPro" id="IPR050722">
    <property type="entry name" value="Pyruvate:ferred/Flavod_OxRd"/>
</dbReference>
<dbReference type="Gene3D" id="3.40.50.970">
    <property type="match status" value="1"/>
</dbReference>
<dbReference type="InterPro" id="IPR002869">
    <property type="entry name" value="Pyrv_flavodox_OxRed_cen"/>
</dbReference>
<dbReference type="InterPro" id="IPR019752">
    <property type="entry name" value="Pyrv/ketoisovalerate_OxRed_cat"/>
</dbReference>
<dbReference type="Pfam" id="PF01855">
    <property type="entry name" value="POR_N"/>
    <property type="match status" value="1"/>
</dbReference>
<dbReference type="EMBL" id="AP025516">
    <property type="protein sequence ID" value="BDD88995.1"/>
    <property type="molecule type" value="Genomic_DNA"/>
</dbReference>
<dbReference type="RefSeq" id="WP_284152323.1">
    <property type="nucleotide sequence ID" value="NZ_AP025516.1"/>
</dbReference>
<dbReference type="Pfam" id="PF01558">
    <property type="entry name" value="POR"/>
    <property type="match status" value="1"/>
</dbReference>
<protein>
    <submittedName>
        <fullName evidence="4">Ferredoxin oxidoreductase</fullName>
    </submittedName>
</protein>
<dbReference type="CDD" id="cd07034">
    <property type="entry name" value="TPP_PYR_PFOR_IOR-alpha_like"/>
    <property type="match status" value="1"/>
</dbReference>
<dbReference type="SUPFAM" id="SSF53323">
    <property type="entry name" value="Pyruvate-ferredoxin oxidoreductase, PFOR, domain III"/>
    <property type="match status" value="1"/>
</dbReference>
<dbReference type="PANTHER" id="PTHR32154">
    <property type="entry name" value="PYRUVATE-FLAVODOXIN OXIDOREDUCTASE-RELATED"/>
    <property type="match status" value="1"/>
</dbReference>